<comment type="similarity">
    <text evidence="4 12">Belongs to the aspartokinase family.</text>
</comment>
<dbReference type="InterPro" id="IPR001048">
    <property type="entry name" value="Asp/Glu/Uridylate_kinase"/>
</dbReference>
<evidence type="ECO:0000256" key="12">
    <source>
        <dbReference type="RuleBase" id="RU003448"/>
    </source>
</evidence>
<gene>
    <name evidence="15" type="ORF">JYU06_00105</name>
</gene>
<evidence type="ECO:0000256" key="10">
    <source>
        <dbReference type="ARBA" id="ARBA00023154"/>
    </source>
</evidence>
<dbReference type="PANTHER" id="PTHR21499">
    <property type="entry name" value="ASPARTATE KINASE"/>
    <property type="match status" value="1"/>
</dbReference>
<dbReference type="Pfam" id="PF22468">
    <property type="entry name" value="ACT_9"/>
    <property type="match status" value="1"/>
</dbReference>
<sequence length="416" mass="44939">MALIVQKFGGTSVGDPEKIKNVAKRVLKNKKEGNQVVVILSAMSGETNRLTDFAMAMQDIPDSREMDVLLSSGEQVTISLFAMAMKALGDDCVSFLGDQVKILTDSSHTKARIESIDTESIMEVLNDDKVVVVAGFQGVDSDGNITTLGRGGSDTTAVALAAVLNADVCEIFTDVEGIYTADPNICNKARKIDRISYDEMLELASLGAKVLDIRSVTFAKQYHVPIHVRSTFTDTEGTWVVEEEKAMEGRIVSGVTYNKSEARITISGVPDQPGIATKIFTPISNANIIVDMIIQNQDTGNGMTDMTFTVLRSDYERTLKILGSVVESTEATGGIHSSDAITKISIVGVGMRNHSGIASTMFSVLANEGINISMISTSEIKVSCIINEKYTELAVRALHDAFELDKDNMAEEETLV</sequence>
<dbReference type="Gene3D" id="3.30.2130.10">
    <property type="entry name" value="VC0802-like"/>
    <property type="match status" value="1"/>
</dbReference>
<dbReference type="InterPro" id="IPR045865">
    <property type="entry name" value="ACT-like_dom_sf"/>
</dbReference>
<dbReference type="EC" id="2.7.2.4" evidence="12"/>
<evidence type="ECO:0000313" key="16">
    <source>
        <dbReference type="Proteomes" id="UP000717534"/>
    </source>
</evidence>
<accession>A0ABS3AX47</accession>
<evidence type="ECO:0000256" key="5">
    <source>
        <dbReference type="ARBA" id="ARBA00022605"/>
    </source>
</evidence>
<dbReference type="PRINTS" id="PR00474">
    <property type="entry name" value="GLU5KINASE"/>
</dbReference>
<keyword evidence="8 12" id="KW-0418">Kinase</keyword>
<dbReference type="Pfam" id="PF01842">
    <property type="entry name" value="ACT"/>
    <property type="match status" value="1"/>
</dbReference>
<evidence type="ECO:0000259" key="14">
    <source>
        <dbReference type="PROSITE" id="PS51671"/>
    </source>
</evidence>
<keyword evidence="7" id="KW-0547">Nucleotide-binding</keyword>
<feature type="domain" description="ACT" evidence="14">
    <location>
        <begin position="264"/>
        <end position="349"/>
    </location>
</feature>
<dbReference type="PROSITE" id="PS00324">
    <property type="entry name" value="ASPARTOKINASE"/>
    <property type="match status" value="1"/>
</dbReference>
<comment type="caution">
    <text evidence="15">The sequence shown here is derived from an EMBL/GenBank/DDBJ whole genome shotgun (WGS) entry which is preliminary data.</text>
</comment>
<evidence type="ECO:0000256" key="4">
    <source>
        <dbReference type="ARBA" id="ARBA00010122"/>
    </source>
</evidence>
<dbReference type="CDD" id="cd04923">
    <property type="entry name" value="ACT_AK-LysC-DapG-like_2"/>
    <property type="match status" value="1"/>
</dbReference>
<dbReference type="InterPro" id="IPR001057">
    <property type="entry name" value="Glu/AcGlu_kinase"/>
</dbReference>
<evidence type="ECO:0000256" key="7">
    <source>
        <dbReference type="ARBA" id="ARBA00022741"/>
    </source>
</evidence>
<dbReference type="EMBL" id="JAFITO010000001">
    <property type="protein sequence ID" value="MBN4067915.1"/>
    <property type="molecule type" value="Genomic_DNA"/>
</dbReference>
<dbReference type="InterPro" id="IPR001341">
    <property type="entry name" value="Asp_kinase"/>
</dbReference>
<dbReference type="InterPro" id="IPR036393">
    <property type="entry name" value="AceGlu_kinase-like_sf"/>
</dbReference>
<dbReference type="NCBIfam" id="TIGR00656">
    <property type="entry name" value="asp_kin_monofn"/>
    <property type="match status" value="1"/>
</dbReference>
<keyword evidence="5 13" id="KW-0028">Amino-acid biosynthesis</keyword>
<evidence type="ECO:0000256" key="1">
    <source>
        <dbReference type="ARBA" id="ARBA00004766"/>
    </source>
</evidence>
<dbReference type="PANTHER" id="PTHR21499:SF3">
    <property type="entry name" value="ASPARTOKINASE"/>
    <property type="match status" value="1"/>
</dbReference>
<comment type="pathway">
    <text evidence="2 13">Amino-acid biosynthesis; L-methionine biosynthesis via de novo pathway; L-homoserine from L-aspartate: step 1/3.</text>
</comment>
<evidence type="ECO:0000313" key="15">
    <source>
        <dbReference type="EMBL" id="MBN4067915.1"/>
    </source>
</evidence>
<dbReference type="InterPro" id="IPR002912">
    <property type="entry name" value="ACT_dom"/>
</dbReference>
<dbReference type="PROSITE" id="PS51671">
    <property type="entry name" value="ACT"/>
    <property type="match status" value="1"/>
</dbReference>
<evidence type="ECO:0000256" key="3">
    <source>
        <dbReference type="ARBA" id="ARBA00005139"/>
    </source>
</evidence>
<proteinExistence type="inferred from homology"/>
<keyword evidence="9" id="KW-0067">ATP-binding</keyword>
<dbReference type="NCBIfam" id="TIGR00657">
    <property type="entry name" value="asp_kinases"/>
    <property type="match status" value="1"/>
</dbReference>
<dbReference type="SUPFAM" id="SSF55021">
    <property type="entry name" value="ACT-like"/>
    <property type="match status" value="2"/>
</dbReference>
<dbReference type="Pfam" id="PF00696">
    <property type="entry name" value="AA_kinase"/>
    <property type="match status" value="1"/>
</dbReference>
<comment type="catalytic activity">
    <reaction evidence="11 12">
        <text>L-aspartate + ATP = 4-phospho-L-aspartate + ADP</text>
        <dbReference type="Rhea" id="RHEA:23776"/>
        <dbReference type="ChEBI" id="CHEBI:29991"/>
        <dbReference type="ChEBI" id="CHEBI:30616"/>
        <dbReference type="ChEBI" id="CHEBI:57535"/>
        <dbReference type="ChEBI" id="CHEBI:456216"/>
        <dbReference type="EC" id="2.7.2.4"/>
    </reaction>
</comment>
<keyword evidence="6 12" id="KW-0808">Transferase</keyword>
<comment type="pathway">
    <text evidence="1 13">Amino-acid biosynthesis; L-lysine biosynthesis via DAP pathway; (S)-tetrahydrodipicolinate from L-aspartate: step 1/4.</text>
</comment>
<reference evidence="15 16" key="1">
    <citation type="submission" date="2021-02" db="EMBL/GenBank/DDBJ databases">
        <title>Activity-based single-cell genomes from oceanic crustal fluid captures similar information to metagenomic and metatranscriptomic surveys with orders of magnitude less sampling.</title>
        <authorList>
            <person name="D'Angelo T.S."/>
            <person name="Orcutt B.N."/>
        </authorList>
    </citation>
    <scope>NUCLEOTIDE SEQUENCE [LARGE SCALE GENOMIC DNA]</scope>
    <source>
        <strain evidence="15">AH-315-G02</strain>
    </source>
</reference>
<protein>
    <recommendedName>
        <fullName evidence="12">Aspartokinase</fullName>
        <ecNumber evidence="12">2.7.2.4</ecNumber>
    </recommendedName>
</protein>
<evidence type="ECO:0000256" key="2">
    <source>
        <dbReference type="ARBA" id="ARBA00004986"/>
    </source>
</evidence>
<organism evidence="15 16">
    <name type="scientific">Desulfotalea psychrophila</name>
    <dbReference type="NCBI Taxonomy" id="84980"/>
    <lineage>
        <taxon>Bacteria</taxon>
        <taxon>Pseudomonadati</taxon>
        <taxon>Thermodesulfobacteriota</taxon>
        <taxon>Desulfobulbia</taxon>
        <taxon>Desulfobulbales</taxon>
        <taxon>Desulfocapsaceae</taxon>
        <taxon>Desulfotalea</taxon>
    </lineage>
</organism>
<name>A0ABS3AX47_9BACT</name>
<dbReference type="Gene3D" id="3.40.1160.10">
    <property type="entry name" value="Acetylglutamate kinase-like"/>
    <property type="match status" value="1"/>
</dbReference>
<dbReference type="CDD" id="cd04913">
    <property type="entry name" value="ACT_AKii-LysC-BS-like_1"/>
    <property type="match status" value="1"/>
</dbReference>
<evidence type="ECO:0000256" key="6">
    <source>
        <dbReference type="ARBA" id="ARBA00022679"/>
    </source>
</evidence>
<dbReference type="SUPFAM" id="SSF53633">
    <property type="entry name" value="Carbamate kinase-like"/>
    <property type="match status" value="1"/>
</dbReference>
<dbReference type="PIRSF" id="PIRSF000726">
    <property type="entry name" value="Asp_kin"/>
    <property type="match status" value="1"/>
</dbReference>
<dbReference type="InterPro" id="IPR005260">
    <property type="entry name" value="Asp_kin_monofn"/>
</dbReference>
<dbReference type="Proteomes" id="UP000717534">
    <property type="component" value="Unassembled WGS sequence"/>
</dbReference>
<dbReference type="CDD" id="cd04261">
    <property type="entry name" value="AAK_AKii-LysC-BS"/>
    <property type="match status" value="1"/>
</dbReference>
<evidence type="ECO:0000256" key="9">
    <source>
        <dbReference type="ARBA" id="ARBA00022840"/>
    </source>
</evidence>
<dbReference type="InterPro" id="IPR054352">
    <property type="entry name" value="ACT_Aspartokinase"/>
</dbReference>
<dbReference type="InterPro" id="IPR018042">
    <property type="entry name" value="Aspartate_kinase_CS"/>
</dbReference>
<dbReference type="NCBIfam" id="NF005154">
    <property type="entry name" value="PRK06635.1-2"/>
    <property type="match status" value="1"/>
</dbReference>
<evidence type="ECO:0000256" key="13">
    <source>
        <dbReference type="RuleBase" id="RU004249"/>
    </source>
</evidence>
<keyword evidence="10" id="KW-0457">Lysine biosynthesis</keyword>
<dbReference type="GO" id="GO:0004072">
    <property type="term" value="F:aspartate kinase activity"/>
    <property type="evidence" value="ECO:0007669"/>
    <property type="project" value="UniProtKB-EC"/>
</dbReference>
<keyword evidence="16" id="KW-1185">Reference proteome</keyword>
<dbReference type="NCBIfam" id="NF005155">
    <property type="entry name" value="PRK06635.1-4"/>
    <property type="match status" value="1"/>
</dbReference>
<evidence type="ECO:0000256" key="8">
    <source>
        <dbReference type="ARBA" id="ARBA00022777"/>
    </source>
</evidence>
<comment type="pathway">
    <text evidence="3 13">Amino-acid biosynthesis; L-threonine biosynthesis; L-threonine from L-aspartate: step 1/5.</text>
</comment>
<dbReference type="InterPro" id="IPR041740">
    <property type="entry name" value="AKii-LysC-BS"/>
</dbReference>
<evidence type="ECO:0000256" key="11">
    <source>
        <dbReference type="ARBA" id="ARBA00047872"/>
    </source>
</evidence>